<comment type="caution">
    <text evidence="2">The sequence shown here is derived from an EMBL/GenBank/DDBJ whole genome shotgun (WGS) entry which is preliminary data.</text>
</comment>
<organism evidence="2 3">
    <name type="scientific">Thioclava arctica</name>
    <dbReference type="NCBI Taxonomy" id="3238301"/>
    <lineage>
        <taxon>Bacteria</taxon>
        <taxon>Pseudomonadati</taxon>
        <taxon>Pseudomonadota</taxon>
        <taxon>Alphaproteobacteria</taxon>
        <taxon>Rhodobacterales</taxon>
        <taxon>Paracoccaceae</taxon>
        <taxon>Thioclava</taxon>
    </lineage>
</organism>
<accession>A0ABV3TIL1</accession>
<evidence type="ECO:0000313" key="2">
    <source>
        <dbReference type="EMBL" id="MEX1660808.1"/>
    </source>
</evidence>
<feature type="transmembrane region" description="Helical" evidence="1">
    <location>
        <begin position="7"/>
        <end position="27"/>
    </location>
</feature>
<keyword evidence="1" id="KW-0812">Transmembrane</keyword>
<dbReference type="Proteomes" id="UP001557465">
    <property type="component" value="Unassembled WGS sequence"/>
</dbReference>
<gene>
    <name evidence="2" type="ORF">AB4874_03970</name>
</gene>
<reference evidence="2 3" key="1">
    <citation type="journal article" date="2011" name="Int. J. Syst. Evol. Microbiol.">
        <title>Zhongshania antarctica gen. nov., sp. nov. and Zhongshania guokunii sp. nov., gammaproteobacteria respectively isolated from coastal attached (fast) ice and surface seawater of the Antarctic.</title>
        <authorList>
            <person name="Li H.J."/>
            <person name="Zhang X.Y."/>
            <person name="Chen C.X."/>
            <person name="Zhang Y.J."/>
            <person name="Gao Z.M."/>
            <person name="Yu Y."/>
            <person name="Chen X.L."/>
            <person name="Chen B."/>
            <person name="Zhang Y.Z."/>
        </authorList>
    </citation>
    <scope>NUCLEOTIDE SEQUENCE [LARGE SCALE GENOMIC DNA]</scope>
    <source>
        <strain evidence="2 3">15-R06ZXC-3</strain>
    </source>
</reference>
<keyword evidence="3" id="KW-1185">Reference proteome</keyword>
<feature type="transmembrane region" description="Helical" evidence="1">
    <location>
        <begin position="81"/>
        <end position="104"/>
    </location>
</feature>
<feature type="transmembrane region" description="Helical" evidence="1">
    <location>
        <begin position="33"/>
        <end position="51"/>
    </location>
</feature>
<dbReference type="EMBL" id="JBFRYC010000002">
    <property type="protein sequence ID" value="MEX1660808.1"/>
    <property type="molecule type" value="Genomic_DNA"/>
</dbReference>
<keyword evidence="1" id="KW-0472">Membrane</keyword>
<name>A0ABV3TIL1_9RHOB</name>
<dbReference type="RefSeq" id="WP_368391021.1">
    <property type="nucleotide sequence ID" value="NZ_JBFRYC010000002.1"/>
</dbReference>
<proteinExistence type="predicted"/>
<evidence type="ECO:0000256" key="1">
    <source>
        <dbReference type="SAM" id="Phobius"/>
    </source>
</evidence>
<evidence type="ECO:0008006" key="4">
    <source>
        <dbReference type="Google" id="ProtNLM"/>
    </source>
</evidence>
<protein>
    <recommendedName>
        <fullName evidence="4">Phosphatidate cytidylyltransferase</fullName>
    </recommendedName>
</protein>
<evidence type="ECO:0000313" key="3">
    <source>
        <dbReference type="Proteomes" id="UP001557465"/>
    </source>
</evidence>
<sequence length="110" mass="11575">MKKLPSLHIPVLALAGLLAGLGLWYALALMNALWVLVVVGIVLILVLEAMARVTQALMARVGARGEGPSPHMPHLRGRERYVAVAGLVVGLICGYAFWGPVLIWGQGGGA</sequence>
<keyword evidence="1" id="KW-1133">Transmembrane helix</keyword>